<evidence type="ECO:0000256" key="7">
    <source>
        <dbReference type="PROSITE-ProRule" id="PRU00433"/>
    </source>
</evidence>
<dbReference type="Proteomes" id="UP000320390">
    <property type="component" value="Chromosome"/>
</dbReference>
<feature type="chain" id="PRO_5021969074" evidence="8">
    <location>
        <begin position="30"/>
        <end position="558"/>
    </location>
</feature>
<keyword evidence="6 7" id="KW-0408">Iron</keyword>
<protein>
    <submittedName>
        <fullName evidence="10">Cytochrome c551 peroxidase</fullName>
        <ecNumber evidence="10">1.11.1.5</ecNumber>
    </submittedName>
</protein>
<feature type="domain" description="Cytochrome c" evidence="9">
    <location>
        <begin position="51"/>
        <end position="203"/>
    </location>
</feature>
<keyword evidence="5 10" id="KW-0560">Oxidoreductase</keyword>
<evidence type="ECO:0000256" key="5">
    <source>
        <dbReference type="ARBA" id="ARBA00023002"/>
    </source>
</evidence>
<dbReference type="OrthoDB" id="9805202at2"/>
<dbReference type="PANTHER" id="PTHR30600">
    <property type="entry name" value="CYTOCHROME C PEROXIDASE-RELATED"/>
    <property type="match status" value="1"/>
</dbReference>
<evidence type="ECO:0000256" key="8">
    <source>
        <dbReference type="SAM" id="SignalP"/>
    </source>
</evidence>
<dbReference type="RefSeq" id="WP_145195234.1">
    <property type="nucleotide sequence ID" value="NZ_CP036434.1"/>
</dbReference>
<organism evidence="10 11">
    <name type="scientific">Saltatorellus ferox</name>
    <dbReference type="NCBI Taxonomy" id="2528018"/>
    <lineage>
        <taxon>Bacteria</taxon>
        <taxon>Pseudomonadati</taxon>
        <taxon>Planctomycetota</taxon>
        <taxon>Planctomycetia</taxon>
        <taxon>Planctomycetia incertae sedis</taxon>
        <taxon>Saltatorellus</taxon>
    </lineage>
</organism>
<keyword evidence="10" id="KW-0575">Peroxidase</keyword>
<proteinExistence type="predicted"/>
<evidence type="ECO:0000259" key="9">
    <source>
        <dbReference type="PROSITE" id="PS51007"/>
    </source>
</evidence>
<dbReference type="InterPro" id="IPR036909">
    <property type="entry name" value="Cyt_c-like_dom_sf"/>
</dbReference>
<keyword evidence="11" id="KW-1185">Reference proteome</keyword>
<evidence type="ECO:0000256" key="4">
    <source>
        <dbReference type="ARBA" id="ARBA00022729"/>
    </source>
</evidence>
<evidence type="ECO:0000256" key="2">
    <source>
        <dbReference type="ARBA" id="ARBA00022617"/>
    </source>
</evidence>
<evidence type="ECO:0000256" key="1">
    <source>
        <dbReference type="ARBA" id="ARBA00004196"/>
    </source>
</evidence>
<evidence type="ECO:0000313" key="11">
    <source>
        <dbReference type="Proteomes" id="UP000320390"/>
    </source>
</evidence>
<accession>A0A518ENP5</accession>
<dbReference type="Pfam" id="PF03150">
    <property type="entry name" value="CCP_MauG"/>
    <property type="match status" value="1"/>
</dbReference>
<dbReference type="InterPro" id="IPR004852">
    <property type="entry name" value="Di-haem_cyt_c_peroxidsae"/>
</dbReference>
<evidence type="ECO:0000313" key="10">
    <source>
        <dbReference type="EMBL" id="QDV05705.1"/>
    </source>
</evidence>
<dbReference type="GO" id="GO:0030313">
    <property type="term" value="C:cell envelope"/>
    <property type="evidence" value="ECO:0007669"/>
    <property type="project" value="UniProtKB-SubCell"/>
</dbReference>
<feature type="signal peptide" evidence="8">
    <location>
        <begin position="1"/>
        <end position="29"/>
    </location>
</feature>
<evidence type="ECO:0000256" key="6">
    <source>
        <dbReference type="ARBA" id="ARBA00023004"/>
    </source>
</evidence>
<dbReference type="GO" id="GO:0020037">
    <property type="term" value="F:heme binding"/>
    <property type="evidence" value="ECO:0007669"/>
    <property type="project" value="InterPro"/>
</dbReference>
<dbReference type="InterPro" id="IPR009056">
    <property type="entry name" value="Cyt_c-like_dom"/>
</dbReference>
<dbReference type="PANTHER" id="PTHR30600:SF10">
    <property type="entry name" value="BLL6722 PROTEIN"/>
    <property type="match status" value="1"/>
</dbReference>
<comment type="subcellular location">
    <subcellularLocation>
        <location evidence="1">Cell envelope</location>
    </subcellularLocation>
</comment>
<keyword evidence="4 8" id="KW-0732">Signal</keyword>
<dbReference type="GO" id="GO:0009055">
    <property type="term" value="F:electron transfer activity"/>
    <property type="evidence" value="ECO:0007669"/>
    <property type="project" value="InterPro"/>
</dbReference>
<keyword evidence="3 7" id="KW-0479">Metal-binding</keyword>
<dbReference type="PROSITE" id="PS51007">
    <property type="entry name" value="CYTC"/>
    <property type="match status" value="2"/>
</dbReference>
<dbReference type="SUPFAM" id="SSF46626">
    <property type="entry name" value="Cytochrome c"/>
    <property type="match status" value="2"/>
</dbReference>
<dbReference type="GO" id="GO:0004130">
    <property type="term" value="F:cytochrome-c peroxidase activity"/>
    <property type="evidence" value="ECO:0007669"/>
    <property type="project" value="UniProtKB-EC"/>
</dbReference>
<evidence type="ECO:0000256" key="3">
    <source>
        <dbReference type="ARBA" id="ARBA00022723"/>
    </source>
</evidence>
<name>A0A518ENP5_9BACT</name>
<dbReference type="Gene3D" id="1.10.760.10">
    <property type="entry name" value="Cytochrome c-like domain"/>
    <property type="match status" value="2"/>
</dbReference>
<feature type="domain" description="Cytochrome c" evidence="9">
    <location>
        <begin position="280"/>
        <end position="402"/>
    </location>
</feature>
<keyword evidence="2 7" id="KW-0349">Heme</keyword>
<dbReference type="InterPro" id="IPR051395">
    <property type="entry name" value="Cytochrome_c_Peroxidase/MauG"/>
</dbReference>
<reference evidence="10 11" key="1">
    <citation type="submission" date="2019-02" db="EMBL/GenBank/DDBJ databases">
        <title>Deep-cultivation of Planctomycetes and their phenomic and genomic characterization uncovers novel biology.</title>
        <authorList>
            <person name="Wiegand S."/>
            <person name="Jogler M."/>
            <person name="Boedeker C."/>
            <person name="Pinto D."/>
            <person name="Vollmers J."/>
            <person name="Rivas-Marin E."/>
            <person name="Kohn T."/>
            <person name="Peeters S.H."/>
            <person name="Heuer A."/>
            <person name="Rast P."/>
            <person name="Oberbeckmann S."/>
            <person name="Bunk B."/>
            <person name="Jeske O."/>
            <person name="Meyerdierks A."/>
            <person name="Storesund J.E."/>
            <person name="Kallscheuer N."/>
            <person name="Luecker S."/>
            <person name="Lage O.M."/>
            <person name="Pohl T."/>
            <person name="Merkel B.J."/>
            <person name="Hornburger P."/>
            <person name="Mueller R.-W."/>
            <person name="Bruemmer F."/>
            <person name="Labrenz M."/>
            <person name="Spormann A.M."/>
            <person name="Op den Camp H."/>
            <person name="Overmann J."/>
            <person name="Amann R."/>
            <person name="Jetten M.S.M."/>
            <person name="Mascher T."/>
            <person name="Medema M.H."/>
            <person name="Devos D.P."/>
            <person name="Kaster A.-K."/>
            <person name="Ovreas L."/>
            <person name="Rohde M."/>
            <person name="Galperin M.Y."/>
            <person name="Jogler C."/>
        </authorList>
    </citation>
    <scope>NUCLEOTIDE SEQUENCE [LARGE SCALE GENOMIC DNA]</scope>
    <source>
        <strain evidence="10 11">Poly30</strain>
    </source>
</reference>
<dbReference type="AlphaFoldDB" id="A0A518ENP5"/>
<sequence precursor="true">MRFIPSIRPASLALPALLALQALATPALAQLDQFAHLGPPVAPPENPLTAEKALLGKILFWDEQLSATKTVACGTCHQPAAGFADPRVRSGPPLYPGADRTLGTPDDVFGSPSLPRVLGDHLYESHVIFGMGPQATRRSTPSVLNVAYAPHLFLDGRANDTFVDPDTGAVISATGAALENQALGPLLSDKEMSTVGRTAAELAQEMHVMIPLADAEAIPQAMAQFINAQRYPHLFERAFGDEDITGVRIAQALASYMRTLVVTDVPFDRFLAGDSSALTAQERAGHDLFHGAARCSECHGGPLLTDFAFHNIGVDPVGDDTGREQASHDLGDRGKWKTPGLRAVELTAPYFHDGSAATLEDVVEFYDIGGLHTAPNLAPQMVPLGLSSAEKAALVAFLKRPLTDPRLALEQVPFDRPRLFSESSRAPLTFGEGTAGSGGFVPRMSLLEGARRAYEITIAVEHGRGGAPAGLLSATAFYPAGAAFQGSTLYVPYGAGSRLHRTILEGSGPGNGHASLRYDLGSVSGATAGTRLYFQWLIYDPTSQGRLAASEAALAVMF</sequence>
<dbReference type="EC" id="1.11.1.5" evidence="10"/>
<gene>
    <name evidence="10" type="primary">ccp_4</name>
    <name evidence="10" type="ORF">Poly30_12060</name>
</gene>
<dbReference type="GO" id="GO:0046872">
    <property type="term" value="F:metal ion binding"/>
    <property type="evidence" value="ECO:0007669"/>
    <property type="project" value="UniProtKB-KW"/>
</dbReference>
<dbReference type="EMBL" id="CP036434">
    <property type="protein sequence ID" value="QDV05705.1"/>
    <property type="molecule type" value="Genomic_DNA"/>
</dbReference>